<reference evidence="6 7" key="1">
    <citation type="submission" date="2024-05" db="EMBL/GenBank/DDBJ databases">
        <title>Haplotype-resolved chromosome-level genome assembly of Huyou (Citrus changshanensis).</title>
        <authorList>
            <person name="Miao C."/>
            <person name="Chen W."/>
            <person name="Wu Y."/>
            <person name="Wang L."/>
            <person name="Zhao S."/>
            <person name="Grierson D."/>
            <person name="Xu C."/>
            <person name="Chen K."/>
        </authorList>
    </citation>
    <scope>NUCLEOTIDE SEQUENCE [LARGE SCALE GENOMIC DNA]</scope>
    <source>
        <strain evidence="6">01-14</strain>
        <tissue evidence="6">Leaf</tissue>
    </source>
</reference>
<dbReference type="Proteomes" id="UP001428341">
    <property type="component" value="Unassembled WGS sequence"/>
</dbReference>
<dbReference type="InterPro" id="IPR010399">
    <property type="entry name" value="Tify_dom"/>
</dbReference>
<feature type="repeat" description="PPR" evidence="3">
    <location>
        <begin position="803"/>
        <end position="837"/>
    </location>
</feature>
<evidence type="ECO:0000256" key="3">
    <source>
        <dbReference type="PROSITE-ProRule" id="PRU00708"/>
    </source>
</evidence>
<feature type="repeat" description="PPR" evidence="3">
    <location>
        <begin position="593"/>
        <end position="627"/>
    </location>
</feature>
<sequence length="973" mass="105664">MAVLIMVMAQQNKPNNSNATNITKSSDSQQQLKVKPMLYDFLGMKPSPDCLPVVLAPKPAVSEPSLASVGASSAGGGGRGPISSSSDLASGYENLSLIPSLINLVEKQVGNHLEGVPFYGTRSDVSGPEISNRLAGSKRSNSESGFMGHDYPENMHLMKILRNAAEGEQSKRSKDDEMFYRMQQLRPTSASVMLQPSNISRIDANVSRWERTNSVNVGSAVQYPLRGSQLVPFMHQVPTNRFRDANAGPSIISQSAADEGSRTGIKGPGILNSINAIGGLSEKNSSAPLPGGSKPKSGTVILEPESSTPSRQELTSAGRQMTIFYGGQAHVFDDVHPNKNFILDAIKDKATSFSLLLTSLGPFGFSDGCVRWAMYLSEADVIMALAGSNGGSWSTTYSPKSTVRPVGENFLASGDLEGRVAGNTASPQEFRGRLSVIGNTSHGTSSNDRISTPTGCKGGGGIIAKDTRSPNQGAEPSVSQQDYLSCASLPFAPLPCTSGTTVARKIRSVLMDNGSDHTWPLDCGILVSVIATTAAPANRLEKAEAIIIDGIRLGVLPDVVTYNMLIDAYCQFVSFDAGYTILNRMREAGISPDVVTYNSLIAGATRNSLLSCSLDLLDEMLEMGIPPDVWSYNSLMHCLFQLGKPDEANRVFQDMICSDLTPCTATFNIMLNGLCKNRYTDNALRMFRGLQKHGFVPELVTYNTLIKGLCKAGRLRTARWILKELGDSGHAPNAITYTTIMKCCFRNRKYKLGLEILSAMKRKGYTFDGFGYCTVIAAFVKIGRLKEATDYMEQMVTDGVQLDIVSYNTLINLYCKEGKLEAAYLLLDEMEKQGFECDKYTHTILIDGLCKAGNIKGARLHLEYMNKIGFDSNLEAYNCIVDRLGKDGKIDHAINVFESMEVKDSFTYSSMVHNLCKAKRLPSASKLLLSCLKSGVRILKSAQKAVVDGLRHSGCRREAKKIQSKIRMAKISH</sequence>
<dbReference type="Pfam" id="PF01535">
    <property type="entry name" value="PPR"/>
    <property type="match status" value="4"/>
</dbReference>
<evidence type="ECO:0000256" key="1">
    <source>
        <dbReference type="ARBA" id="ARBA00007626"/>
    </source>
</evidence>
<dbReference type="PROSITE" id="PS51375">
    <property type="entry name" value="PPR"/>
    <property type="match status" value="11"/>
</dbReference>
<proteinExistence type="inferred from homology"/>
<keyword evidence="7" id="KW-1185">Reference proteome</keyword>
<dbReference type="Pfam" id="PF12854">
    <property type="entry name" value="PPR_1"/>
    <property type="match status" value="1"/>
</dbReference>
<gene>
    <name evidence="6" type="ORF">WN944_000352</name>
</gene>
<evidence type="ECO:0000313" key="6">
    <source>
        <dbReference type="EMBL" id="KAK9208001.1"/>
    </source>
</evidence>
<feature type="region of interest" description="Disordered" evidence="4">
    <location>
        <begin position="65"/>
        <end position="86"/>
    </location>
</feature>
<evidence type="ECO:0000259" key="5">
    <source>
        <dbReference type="PROSITE" id="PS51320"/>
    </source>
</evidence>
<dbReference type="PANTHER" id="PTHR47938:SF35">
    <property type="entry name" value="PENTATRICOPEPTIDE REPEAT-CONTAINING PROTEIN 4, MITOCHONDRIAL-RELATED"/>
    <property type="match status" value="1"/>
</dbReference>
<feature type="repeat" description="PPR" evidence="3">
    <location>
        <begin position="873"/>
        <end position="903"/>
    </location>
</feature>
<evidence type="ECO:0000256" key="4">
    <source>
        <dbReference type="SAM" id="MobiDB-lite"/>
    </source>
</evidence>
<dbReference type="PANTHER" id="PTHR47938">
    <property type="entry name" value="RESPIRATORY COMPLEX I CHAPERONE (CIA84), PUTATIVE (AFU_ORTHOLOGUE AFUA_2G06020)-RELATED"/>
    <property type="match status" value="1"/>
</dbReference>
<feature type="repeat" description="PPR" evidence="3">
    <location>
        <begin position="628"/>
        <end position="662"/>
    </location>
</feature>
<dbReference type="Pfam" id="PF13041">
    <property type="entry name" value="PPR_2"/>
    <property type="match status" value="3"/>
</dbReference>
<protein>
    <recommendedName>
        <fullName evidence="5">Tify domain-containing protein</fullName>
    </recommendedName>
</protein>
<evidence type="ECO:0000313" key="7">
    <source>
        <dbReference type="Proteomes" id="UP001428341"/>
    </source>
</evidence>
<feature type="repeat" description="PPR" evidence="3">
    <location>
        <begin position="904"/>
        <end position="938"/>
    </location>
</feature>
<dbReference type="GO" id="GO:0003729">
    <property type="term" value="F:mRNA binding"/>
    <property type="evidence" value="ECO:0007669"/>
    <property type="project" value="TreeGrafter"/>
</dbReference>
<accession>A0AAP0QQ81</accession>
<comment type="caution">
    <text evidence="6">The sequence shown here is derived from an EMBL/GenBank/DDBJ whole genome shotgun (WGS) entry which is preliminary data.</text>
</comment>
<feature type="repeat" description="PPR" evidence="3">
    <location>
        <begin position="768"/>
        <end position="802"/>
    </location>
</feature>
<organism evidence="6 7">
    <name type="scientific">Citrus x changshan-huyou</name>
    <dbReference type="NCBI Taxonomy" id="2935761"/>
    <lineage>
        <taxon>Eukaryota</taxon>
        <taxon>Viridiplantae</taxon>
        <taxon>Streptophyta</taxon>
        <taxon>Embryophyta</taxon>
        <taxon>Tracheophyta</taxon>
        <taxon>Spermatophyta</taxon>
        <taxon>Magnoliopsida</taxon>
        <taxon>eudicotyledons</taxon>
        <taxon>Gunneridae</taxon>
        <taxon>Pentapetalae</taxon>
        <taxon>rosids</taxon>
        <taxon>malvids</taxon>
        <taxon>Sapindales</taxon>
        <taxon>Rutaceae</taxon>
        <taxon>Aurantioideae</taxon>
        <taxon>Citrus</taxon>
    </lineage>
</organism>
<dbReference type="Pfam" id="PF06200">
    <property type="entry name" value="tify"/>
    <property type="match status" value="1"/>
</dbReference>
<name>A0AAP0QQ81_9ROSI</name>
<dbReference type="InterPro" id="IPR011990">
    <property type="entry name" value="TPR-like_helical_dom_sf"/>
</dbReference>
<dbReference type="PROSITE" id="PS51320">
    <property type="entry name" value="TIFY"/>
    <property type="match status" value="1"/>
</dbReference>
<keyword evidence="2" id="KW-0677">Repeat</keyword>
<feature type="repeat" description="PPR" evidence="3">
    <location>
        <begin position="663"/>
        <end position="697"/>
    </location>
</feature>
<feature type="region of interest" description="Disordered" evidence="4">
    <location>
        <begin position="282"/>
        <end position="312"/>
    </location>
</feature>
<evidence type="ECO:0000256" key="2">
    <source>
        <dbReference type="ARBA" id="ARBA00022737"/>
    </source>
</evidence>
<feature type="repeat" description="PPR" evidence="3">
    <location>
        <begin position="558"/>
        <end position="592"/>
    </location>
</feature>
<feature type="repeat" description="PPR" evidence="3">
    <location>
        <begin position="733"/>
        <end position="767"/>
    </location>
</feature>
<comment type="similarity">
    <text evidence="1">Belongs to the PPR family. P subfamily.</text>
</comment>
<feature type="domain" description="Tify" evidence="5">
    <location>
        <begin position="314"/>
        <end position="349"/>
    </location>
</feature>
<feature type="repeat" description="PPR" evidence="3">
    <location>
        <begin position="838"/>
        <end position="872"/>
    </location>
</feature>
<feature type="repeat" description="PPR" evidence="3">
    <location>
        <begin position="698"/>
        <end position="732"/>
    </location>
</feature>
<dbReference type="EMBL" id="JBCGBO010000004">
    <property type="protein sequence ID" value="KAK9208001.1"/>
    <property type="molecule type" value="Genomic_DNA"/>
</dbReference>
<dbReference type="AlphaFoldDB" id="A0AAP0QQ81"/>
<dbReference type="SUPFAM" id="SSF48452">
    <property type="entry name" value="TPR-like"/>
    <property type="match status" value="1"/>
</dbReference>
<dbReference type="InterPro" id="IPR002885">
    <property type="entry name" value="PPR_rpt"/>
</dbReference>
<dbReference type="NCBIfam" id="TIGR00756">
    <property type="entry name" value="PPR"/>
    <property type="match status" value="9"/>
</dbReference>
<dbReference type="Gene3D" id="1.25.40.10">
    <property type="entry name" value="Tetratricopeptide repeat domain"/>
    <property type="match status" value="4"/>
</dbReference>
<dbReference type="SMART" id="SM00979">
    <property type="entry name" value="TIFY"/>
    <property type="match status" value="1"/>
</dbReference>